<proteinExistence type="predicted"/>
<gene>
    <name evidence="1" type="ORF">ONZ43_g3386</name>
</gene>
<keyword evidence="2" id="KW-1185">Reference proteome</keyword>
<comment type="caution">
    <text evidence="1">The sequence shown here is derived from an EMBL/GenBank/DDBJ whole genome shotgun (WGS) entry which is preliminary data.</text>
</comment>
<organism evidence="1 2">
    <name type="scientific">Nemania bipapillata</name>
    <dbReference type="NCBI Taxonomy" id="110536"/>
    <lineage>
        <taxon>Eukaryota</taxon>
        <taxon>Fungi</taxon>
        <taxon>Dikarya</taxon>
        <taxon>Ascomycota</taxon>
        <taxon>Pezizomycotina</taxon>
        <taxon>Sordariomycetes</taxon>
        <taxon>Xylariomycetidae</taxon>
        <taxon>Xylariales</taxon>
        <taxon>Xylariaceae</taxon>
        <taxon>Nemania</taxon>
    </lineage>
</organism>
<name>A0ACC2IXD1_9PEZI</name>
<evidence type="ECO:0000313" key="1">
    <source>
        <dbReference type="EMBL" id="KAJ8119727.1"/>
    </source>
</evidence>
<evidence type="ECO:0000313" key="2">
    <source>
        <dbReference type="Proteomes" id="UP001153334"/>
    </source>
</evidence>
<accession>A0ACC2IXD1</accession>
<dbReference type="EMBL" id="JAPESX010000780">
    <property type="protein sequence ID" value="KAJ8119727.1"/>
    <property type="molecule type" value="Genomic_DNA"/>
</dbReference>
<sequence>MTERPYPHVLIAGAGLSGLALAQILRKEGVSFEIFERDVSESARSQGWAIALHGPLLAGLKESMPEDIGPIDQTNHLLPLDHLPAQFVFYDANKPGMRIGVNDDENGHIVRANRQRLRDWLRTFIPVQYGKRVARVDDSGEEIVVHFEDGSLASGDILIGAEGTRSVALLQVRKHILHGQDVLTPLPVGSLVGEIELTGADFARQLELGHSAYVVMGDAKDQCSMFAAINKVSPDGKTGHYYFLLHWVDEQATLSTESNPYWAVNASLLVERYRRPGIVLHAVELDASQLPPGRVMLMGDAAHSMTPFRGEAGVCALSDALSLGRTITAIRDKSAKKADLESLMVTYRDEMLKRAAKSISVSNPVIGAYARDPNYKLYTCGKEALPLPNEVINI</sequence>
<protein>
    <submittedName>
        <fullName evidence="1">Uncharacterized protein</fullName>
    </submittedName>
</protein>
<reference evidence="1" key="1">
    <citation type="submission" date="2022-11" db="EMBL/GenBank/DDBJ databases">
        <title>Genome Sequence of Nemania bipapillata.</title>
        <authorList>
            <person name="Buettner E."/>
        </authorList>
    </citation>
    <scope>NUCLEOTIDE SEQUENCE</scope>
    <source>
        <strain evidence="1">CP14</strain>
    </source>
</reference>
<dbReference type="Proteomes" id="UP001153334">
    <property type="component" value="Unassembled WGS sequence"/>
</dbReference>